<dbReference type="RefSeq" id="WP_147113484.1">
    <property type="nucleotide sequence ID" value="NZ_BJVJ01000075.1"/>
</dbReference>
<dbReference type="OrthoDB" id="5187371at2"/>
<keyword evidence="1" id="KW-0812">Transmembrane</keyword>
<name>A0A511DQT4_9PSEU</name>
<dbReference type="AlphaFoldDB" id="A0A511DQT4"/>
<protein>
    <submittedName>
        <fullName evidence="2">Uncharacterized protein</fullName>
    </submittedName>
</protein>
<keyword evidence="1" id="KW-0472">Membrane</keyword>
<dbReference type="EMBL" id="BJVJ01000075">
    <property type="protein sequence ID" value="GEL26104.1"/>
    <property type="molecule type" value="Genomic_DNA"/>
</dbReference>
<gene>
    <name evidence="2" type="ORF">PSU4_50580</name>
</gene>
<proteinExistence type="predicted"/>
<keyword evidence="1" id="KW-1133">Transmembrane helix</keyword>
<evidence type="ECO:0000313" key="3">
    <source>
        <dbReference type="Proteomes" id="UP000321685"/>
    </source>
</evidence>
<organism evidence="2 3">
    <name type="scientific">Pseudonocardia sulfidoxydans NBRC 16205</name>
    <dbReference type="NCBI Taxonomy" id="1223511"/>
    <lineage>
        <taxon>Bacteria</taxon>
        <taxon>Bacillati</taxon>
        <taxon>Actinomycetota</taxon>
        <taxon>Actinomycetes</taxon>
        <taxon>Pseudonocardiales</taxon>
        <taxon>Pseudonocardiaceae</taxon>
        <taxon>Pseudonocardia</taxon>
    </lineage>
</organism>
<sequence length="273" mass="31057">METNWPGEPRSIWDAADGTHRDLWVPSSDDLPAFHTPQDVLRNYALSTPWWARALLFLLLGTILAVVAWAGFSGMDWESYGWVKRAVVAGCGAVVVIGCLWWLYRFIAHEFRWHRERPEIAQLAAQKLTANTMGIWGLFVGIVRLKDRVSGVNDTPDDIVFLFDMRVPRDTLQRQRAAATAWIEKIAAAEPDTNMPSALSDVFDRRRSVHCADVFGEPMRGVWMVRKGSVLPFETLGLAMVDPQTAEEFSAEDVIFLRRTPKYLRRRSRIAKV</sequence>
<comment type="caution">
    <text evidence="2">The sequence shown here is derived from an EMBL/GenBank/DDBJ whole genome shotgun (WGS) entry which is preliminary data.</text>
</comment>
<reference evidence="2 3" key="1">
    <citation type="submission" date="2019-07" db="EMBL/GenBank/DDBJ databases">
        <title>Whole genome shotgun sequence of Pseudonocardia sulfidoxydans NBRC 16205.</title>
        <authorList>
            <person name="Hosoyama A."/>
            <person name="Uohara A."/>
            <person name="Ohji S."/>
            <person name="Ichikawa N."/>
        </authorList>
    </citation>
    <scope>NUCLEOTIDE SEQUENCE [LARGE SCALE GENOMIC DNA]</scope>
    <source>
        <strain evidence="2 3">NBRC 16205</strain>
    </source>
</reference>
<feature type="transmembrane region" description="Helical" evidence="1">
    <location>
        <begin position="82"/>
        <end position="104"/>
    </location>
</feature>
<keyword evidence="3" id="KW-1185">Reference proteome</keyword>
<evidence type="ECO:0000313" key="2">
    <source>
        <dbReference type="EMBL" id="GEL26104.1"/>
    </source>
</evidence>
<feature type="transmembrane region" description="Helical" evidence="1">
    <location>
        <begin position="50"/>
        <end position="70"/>
    </location>
</feature>
<accession>A0A511DQT4</accession>
<dbReference type="Proteomes" id="UP000321685">
    <property type="component" value="Unassembled WGS sequence"/>
</dbReference>
<evidence type="ECO:0000256" key="1">
    <source>
        <dbReference type="SAM" id="Phobius"/>
    </source>
</evidence>